<dbReference type="EMBL" id="JARBHB010000004">
    <property type="protein sequence ID" value="KAJ8887403.1"/>
    <property type="molecule type" value="Genomic_DNA"/>
</dbReference>
<name>A0ABQ9HSP5_9NEOP</name>
<proteinExistence type="predicted"/>
<comment type="caution">
    <text evidence="2">The sequence shown here is derived from an EMBL/GenBank/DDBJ whole genome shotgun (WGS) entry which is preliminary data.</text>
</comment>
<evidence type="ECO:0000313" key="3">
    <source>
        <dbReference type="Proteomes" id="UP001159363"/>
    </source>
</evidence>
<protein>
    <submittedName>
        <fullName evidence="2">Uncharacterized protein</fullName>
    </submittedName>
</protein>
<sequence>MRGLRDLVESVCVECTLARYSREIDKLQNKQLPSLTTDDDCATSRKKSKLDIEGKTGGEDDHEDSIADNDYENSVDEVADEKNNDSLDVRTHFTNDFPSKNGMKKNDLYIFPEEPNELIDRLGCLIDLQKLGNLSRIIGISSFIDEMKNRIIREYPLNSGTVGTCETPEATQPGIEIGSSKWEVSSLGTTTQRPLLLRIAVFNIGEIWAALNIEVLRVNDVEVRRLYSSVRMKGWGKRDIPEKTRRPVVSSGKIPTCKDTGVTPPGTEHGAVDLVTMLVVDLDIIPMTLISENREKSHSIQLSFTTWPHQGTIPTNATN</sequence>
<accession>A0ABQ9HSP5</accession>
<gene>
    <name evidence="2" type="ORF">PR048_013618</name>
</gene>
<feature type="compositionally biased region" description="Acidic residues" evidence="1">
    <location>
        <begin position="60"/>
        <end position="69"/>
    </location>
</feature>
<organism evidence="2 3">
    <name type="scientific">Dryococelus australis</name>
    <dbReference type="NCBI Taxonomy" id="614101"/>
    <lineage>
        <taxon>Eukaryota</taxon>
        <taxon>Metazoa</taxon>
        <taxon>Ecdysozoa</taxon>
        <taxon>Arthropoda</taxon>
        <taxon>Hexapoda</taxon>
        <taxon>Insecta</taxon>
        <taxon>Pterygota</taxon>
        <taxon>Neoptera</taxon>
        <taxon>Polyneoptera</taxon>
        <taxon>Phasmatodea</taxon>
        <taxon>Verophasmatodea</taxon>
        <taxon>Anareolatae</taxon>
        <taxon>Phasmatidae</taxon>
        <taxon>Eurycanthinae</taxon>
        <taxon>Dryococelus</taxon>
    </lineage>
</organism>
<dbReference type="Proteomes" id="UP001159363">
    <property type="component" value="Chromosome X"/>
</dbReference>
<evidence type="ECO:0000313" key="2">
    <source>
        <dbReference type="EMBL" id="KAJ8887403.1"/>
    </source>
</evidence>
<feature type="region of interest" description="Disordered" evidence="1">
    <location>
        <begin position="34"/>
        <end position="69"/>
    </location>
</feature>
<keyword evidence="3" id="KW-1185">Reference proteome</keyword>
<reference evidence="2 3" key="1">
    <citation type="submission" date="2023-02" db="EMBL/GenBank/DDBJ databases">
        <title>LHISI_Scaffold_Assembly.</title>
        <authorList>
            <person name="Stuart O.P."/>
            <person name="Cleave R."/>
            <person name="Magrath M.J.L."/>
            <person name="Mikheyev A.S."/>
        </authorList>
    </citation>
    <scope>NUCLEOTIDE SEQUENCE [LARGE SCALE GENOMIC DNA]</scope>
    <source>
        <strain evidence="2">Daus_M_001</strain>
        <tissue evidence="2">Leg muscle</tissue>
    </source>
</reference>
<feature type="compositionally biased region" description="Basic and acidic residues" evidence="1">
    <location>
        <begin position="49"/>
        <end position="59"/>
    </location>
</feature>
<feature type="region of interest" description="Disordered" evidence="1">
    <location>
        <begin position="243"/>
        <end position="265"/>
    </location>
</feature>
<evidence type="ECO:0000256" key="1">
    <source>
        <dbReference type="SAM" id="MobiDB-lite"/>
    </source>
</evidence>